<dbReference type="PIRSF" id="PIRSF017082">
    <property type="entry name" value="YflP"/>
    <property type="match status" value="1"/>
</dbReference>
<dbReference type="Gene3D" id="3.40.190.150">
    <property type="entry name" value="Bordetella uptake gene, domain 1"/>
    <property type="match status" value="1"/>
</dbReference>
<dbReference type="Proteomes" id="UP001161094">
    <property type="component" value="Unassembled WGS sequence"/>
</dbReference>
<gene>
    <name evidence="3" type="ORF">N5D93_16225</name>
</gene>
<dbReference type="EMBL" id="JAOCDZ010000010">
    <property type="protein sequence ID" value="MDH0737360.1"/>
    <property type="molecule type" value="Genomic_DNA"/>
</dbReference>
<keyword evidence="2" id="KW-0732">Signal</keyword>
<evidence type="ECO:0000256" key="2">
    <source>
        <dbReference type="SAM" id="SignalP"/>
    </source>
</evidence>
<accession>A0AA42LPV4</accession>
<dbReference type="PANTHER" id="PTHR42928:SF5">
    <property type="entry name" value="BLR1237 PROTEIN"/>
    <property type="match status" value="1"/>
</dbReference>
<reference evidence="3" key="1">
    <citation type="submission" date="2022-09" db="EMBL/GenBank/DDBJ databases">
        <title>Intensive care unit water sources are persistently colonized with multi-drug resistant bacteria and are the site of extensive horizontal gene transfer of antibiotic resistance genes.</title>
        <authorList>
            <person name="Diorio-Toth L."/>
        </authorList>
    </citation>
    <scope>NUCLEOTIDE SEQUENCE</scope>
    <source>
        <strain evidence="3">GD03843</strain>
    </source>
</reference>
<dbReference type="CDD" id="cd13578">
    <property type="entry name" value="PBP2_Bug27"/>
    <property type="match status" value="1"/>
</dbReference>
<feature type="chain" id="PRO_5041344221" evidence="2">
    <location>
        <begin position="25"/>
        <end position="325"/>
    </location>
</feature>
<dbReference type="AlphaFoldDB" id="A0AA42LPV4"/>
<dbReference type="Gene3D" id="3.40.190.10">
    <property type="entry name" value="Periplasmic binding protein-like II"/>
    <property type="match status" value="1"/>
</dbReference>
<evidence type="ECO:0000313" key="3">
    <source>
        <dbReference type="EMBL" id="MDH0737360.1"/>
    </source>
</evidence>
<evidence type="ECO:0000313" key="4">
    <source>
        <dbReference type="Proteomes" id="UP001161094"/>
    </source>
</evidence>
<dbReference type="InterPro" id="IPR042100">
    <property type="entry name" value="Bug_dom1"/>
</dbReference>
<name>A0AA42LPV4_9BURK</name>
<comment type="caution">
    <text evidence="3">The sequence shown here is derived from an EMBL/GenBank/DDBJ whole genome shotgun (WGS) entry which is preliminary data.</text>
</comment>
<proteinExistence type="inferred from homology"/>
<sequence>MENPMKISRWIALVAITFSTAVQAQSWPNKPIKLIIPYAAGSGPDVATRPVAEQIGRILKQPVIVENLSSAGGIVGTRTVAKAAPDGYTFGFGNNITLAVNASFYRSLPYDPIKDFAPVGLLFDNPYILVAGKNFKPNSISELTAYIKQNPGKVNFASGTGVGSGSHLTGEMMKAVGALDITHVPYRSGSMALSDVVSGRVDVMFDNVNGVQQFINDGTLKAFAVTSSKRLATMPDVPTMAESGFPNFEAVAWGGIVAPKGTPDAIIKRMNEAIGLALKTPEVERANATMSLNPLASSPEAFTAFIATETKRWAEIVKVSGARAE</sequence>
<dbReference type="SUPFAM" id="SSF53850">
    <property type="entry name" value="Periplasmic binding protein-like II"/>
    <property type="match status" value="1"/>
</dbReference>
<evidence type="ECO:0000256" key="1">
    <source>
        <dbReference type="ARBA" id="ARBA00006987"/>
    </source>
</evidence>
<organism evidence="3 4">
    <name type="scientific">Achromobacter spanius</name>
    <dbReference type="NCBI Taxonomy" id="217203"/>
    <lineage>
        <taxon>Bacteria</taxon>
        <taxon>Pseudomonadati</taxon>
        <taxon>Pseudomonadota</taxon>
        <taxon>Betaproteobacteria</taxon>
        <taxon>Burkholderiales</taxon>
        <taxon>Alcaligenaceae</taxon>
        <taxon>Achromobacter</taxon>
    </lineage>
</organism>
<dbReference type="Pfam" id="PF03401">
    <property type="entry name" value="TctC"/>
    <property type="match status" value="1"/>
</dbReference>
<comment type="similarity">
    <text evidence="1">Belongs to the UPF0065 (bug) family.</text>
</comment>
<protein>
    <submittedName>
        <fullName evidence="3">Tripartite tricarboxylate transporter substrate binding protein</fullName>
    </submittedName>
</protein>
<dbReference type="RefSeq" id="WP_279995855.1">
    <property type="nucleotide sequence ID" value="NZ_JAOCDZ010000010.1"/>
</dbReference>
<dbReference type="InterPro" id="IPR005064">
    <property type="entry name" value="BUG"/>
</dbReference>
<dbReference type="PANTHER" id="PTHR42928">
    <property type="entry name" value="TRICARBOXYLATE-BINDING PROTEIN"/>
    <property type="match status" value="1"/>
</dbReference>
<feature type="signal peptide" evidence="2">
    <location>
        <begin position="1"/>
        <end position="24"/>
    </location>
</feature>